<dbReference type="CDD" id="cd01428">
    <property type="entry name" value="ADK"/>
    <property type="match status" value="1"/>
</dbReference>
<dbReference type="HAMAP" id="MF_00235">
    <property type="entry name" value="Adenylate_kinase_Adk"/>
    <property type="match status" value="1"/>
</dbReference>
<dbReference type="NCBIfam" id="NF011101">
    <property type="entry name" value="PRK14528.1"/>
    <property type="match status" value="1"/>
</dbReference>
<dbReference type="InterPro" id="IPR033690">
    <property type="entry name" value="Adenylat_kinase_CS"/>
</dbReference>
<dbReference type="RefSeq" id="WP_093282095.1">
    <property type="nucleotide sequence ID" value="NZ_FOFS01000002.1"/>
</dbReference>
<comment type="function">
    <text evidence="5">Catalyzes the reversible transfer of the terminal phosphate group between ATP and AMP. Plays an important role in cellular energy homeostasis and in adenine nucleotide metabolism.</text>
</comment>
<feature type="binding site" evidence="5">
    <location>
        <position position="134"/>
    </location>
    <ligand>
        <name>AMP</name>
        <dbReference type="ChEBI" id="CHEBI:456215"/>
    </ligand>
</feature>
<comment type="domain">
    <text evidence="5">Consists of three domains, a large central CORE domain and two small peripheral domains, NMPbind and LID, which undergo movements during catalysis. The LID domain closes over the site of phosphoryl transfer upon ATP binding. Assembling and dissambling the active center during each catalytic cycle provides an effective means to prevent ATP hydrolysis.</text>
</comment>
<evidence type="ECO:0000256" key="1">
    <source>
        <dbReference type="ARBA" id="ARBA00022679"/>
    </source>
</evidence>
<dbReference type="PROSITE" id="PS00113">
    <property type="entry name" value="ADENYLATE_KINASE"/>
    <property type="match status" value="1"/>
</dbReference>
<proteinExistence type="inferred from homology"/>
<dbReference type="PANTHER" id="PTHR23359">
    <property type="entry name" value="NUCLEOTIDE KINASE"/>
    <property type="match status" value="1"/>
</dbReference>
<dbReference type="NCBIfam" id="NF011100">
    <property type="entry name" value="PRK14527.1"/>
    <property type="match status" value="1"/>
</dbReference>
<evidence type="ECO:0000313" key="8">
    <source>
        <dbReference type="EMBL" id="SEP90752.1"/>
    </source>
</evidence>
<feature type="binding site" evidence="5">
    <location>
        <position position="36"/>
    </location>
    <ligand>
        <name>AMP</name>
        <dbReference type="ChEBI" id="CHEBI:456215"/>
    </ligand>
</feature>
<keyword evidence="3 5" id="KW-0547">Nucleotide-binding</keyword>
<evidence type="ECO:0000256" key="4">
    <source>
        <dbReference type="ARBA" id="ARBA00022777"/>
    </source>
</evidence>
<keyword evidence="5 7" id="KW-0067">ATP-binding</keyword>
<dbReference type="InterPro" id="IPR000850">
    <property type="entry name" value="Adenylat/UMP-CMP_kin"/>
</dbReference>
<dbReference type="AlphaFoldDB" id="A0A1H9BP84"/>
<dbReference type="Pfam" id="PF00406">
    <property type="entry name" value="ADK"/>
    <property type="match status" value="1"/>
</dbReference>
<accession>A0A1H9BP84</accession>
<name>A0A1H9BP84_9GAMM</name>
<evidence type="ECO:0000256" key="5">
    <source>
        <dbReference type="HAMAP-Rule" id="MF_00235"/>
    </source>
</evidence>
<keyword evidence="1 5" id="KW-0808">Transferase</keyword>
<dbReference type="Proteomes" id="UP000199233">
    <property type="component" value="Unassembled WGS sequence"/>
</dbReference>
<comment type="similarity">
    <text evidence="5 6">Belongs to the adenylate kinase family.</text>
</comment>
<dbReference type="EMBL" id="FOFS01000002">
    <property type="protein sequence ID" value="SEP90752.1"/>
    <property type="molecule type" value="Genomic_DNA"/>
</dbReference>
<feature type="binding site" evidence="5">
    <location>
        <position position="31"/>
    </location>
    <ligand>
        <name>AMP</name>
        <dbReference type="ChEBI" id="CHEBI:456215"/>
    </ligand>
</feature>
<dbReference type="SUPFAM" id="SSF52540">
    <property type="entry name" value="P-loop containing nucleoside triphosphate hydrolases"/>
    <property type="match status" value="1"/>
</dbReference>
<feature type="binding site" evidence="5">
    <location>
        <position position="92"/>
    </location>
    <ligand>
        <name>AMP</name>
        <dbReference type="ChEBI" id="CHEBI:456215"/>
    </ligand>
</feature>
<dbReference type="Gene3D" id="3.40.50.300">
    <property type="entry name" value="P-loop containing nucleotide triphosphate hydrolases"/>
    <property type="match status" value="1"/>
</dbReference>
<dbReference type="NCBIfam" id="NF011105">
    <property type="entry name" value="PRK14532.1"/>
    <property type="match status" value="1"/>
</dbReference>
<feature type="binding site" evidence="5">
    <location>
        <position position="145"/>
    </location>
    <ligand>
        <name>AMP</name>
        <dbReference type="ChEBI" id="CHEBI:456215"/>
    </ligand>
</feature>
<dbReference type="STRING" id="489703.SAMN04488038_102169"/>
<keyword evidence="5" id="KW-0963">Cytoplasm</keyword>
<evidence type="ECO:0000256" key="2">
    <source>
        <dbReference type="ARBA" id="ARBA00022727"/>
    </source>
</evidence>
<dbReference type="NCBIfam" id="NF011104">
    <property type="entry name" value="PRK14531.1"/>
    <property type="match status" value="1"/>
</dbReference>
<feature type="binding site" evidence="5">
    <location>
        <position position="173"/>
    </location>
    <ligand>
        <name>ATP</name>
        <dbReference type="ChEBI" id="CHEBI:30616"/>
    </ligand>
</feature>
<keyword evidence="9" id="KW-1185">Reference proteome</keyword>
<evidence type="ECO:0000256" key="3">
    <source>
        <dbReference type="ARBA" id="ARBA00022741"/>
    </source>
</evidence>
<evidence type="ECO:0000256" key="7">
    <source>
        <dbReference type="RuleBase" id="RU003331"/>
    </source>
</evidence>
<dbReference type="GO" id="GO:0005737">
    <property type="term" value="C:cytoplasm"/>
    <property type="evidence" value="ECO:0007669"/>
    <property type="project" value="UniProtKB-SubCell"/>
</dbReference>
<gene>
    <name evidence="5" type="primary">adk</name>
    <name evidence="8" type="ORF">SAMN04488038_102169</name>
</gene>
<sequence>MRIVLLGAPGSGKGTQAKNLIAHYGIPQISTGDALRAAVKAGTELGKKAKAVMEAGQLVANEIVIGIVEERLAQPDAQKGFILDGFPRNTAQAQVLDEMLKRIGRGGIDKAVHLHVTDEEIVRRLLERARIEGRADDTEPVIRKRIEVYNAETHPLLDYYQKQNKLTTVEGVGSLVEIFQRILGALK</sequence>
<dbReference type="UniPathway" id="UPA00588">
    <property type="reaction ID" value="UER00649"/>
</dbReference>
<dbReference type="EC" id="2.7.4.3" evidence="5 7"/>
<comment type="subunit">
    <text evidence="5 7">Monomer.</text>
</comment>
<feature type="binding site" evidence="5">
    <location>
        <position position="128"/>
    </location>
    <ligand>
        <name>ATP</name>
        <dbReference type="ChEBI" id="CHEBI:30616"/>
    </ligand>
</feature>
<comment type="pathway">
    <text evidence="5">Purine metabolism; AMP biosynthesis via salvage pathway; AMP from ADP: step 1/1.</text>
</comment>
<evidence type="ECO:0000313" key="9">
    <source>
        <dbReference type="Proteomes" id="UP000199233"/>
    </source>
</evidence>
<comment type="caution">
    <text evidence="5">Lacks conserved residue(s) required for the propagation of feature annotation.</text>
</comment>
<feature type="binding site" evidence="5">
    <location>
        <begin position="10"/>
        <end position="15"/>
    </location>
    <ligand>
        <name>ATP</name>
        <dbReference type="ChEBI" id="CHEBI:30616"/>
    </ligand>
</feature>
<dbReference type="GO" id="GO:0044209">
    <property type="term" value="P:AMP salvage"/>
    <property type="evidence" value="ECO:0007669"/>
    <property type="project" value="UniProtKB-UniRule"/>
</dbReference>
<keyword evidence="2 5" id="KW-0545">Nucleotide biosynthesis</keyword>
<feature type="binding site" evidence="5">
    <location>
        <begin position="57"/>
        <end position="59"/>
    </location>
    <ligand>
        <name>AMP</name>
        <dbReference type="ChEBI" id="CHEBI:456215"/>
    </ligand>
</feature>
<evidence type="ECO:0000256" key="6">
    <source>
        <dbReference type="RuleBase" id="RU003330"/>
    </source>
</evidence>
<dbReference type="PRINTS" id="PR00094">
    <property type="entry name" value="ADENYLTKNASE"/>
</dbReference>
<organism evidence="8 9">
    <name type="scientific">Solimonas aquatica</name>
    <dbReference type="NCBI Taxonomy" id="489703"/>
    <lineage>
        <taxon>Bacteria</taxon>
        <taxon>Pseudomonadati</taxon>
        <taxon>Pseudomonadota</taxon>
        <taxon>Gammaproteobacteria</taxon>
        <taxon>Nevskiales</taxon>
        <taxon>Nevskiaceae</taxon>
        <taxon>Solimonas</taxon>
    </lineage>
</organism>
<keyword evidence="4 5" id="KW-0418">Kinase</keyword>
<dbReference type="InterPro" id="IPR027417">
    <property type="entry name" value="P-loop_NTPase"/>
</dbReference>
<comment type="subcellular location">
    <subcellularLocation>
        <location evidence="5 7">Cytoplasm</location>
    </subcellularLocation>
</comment>
<feature type="binding site" evidence="5">
    <location>
        <begin position="85"/>
        <end position="88"/>
    </location>
    <ligand>
        <name>AMP</name>
        <dbReference type="ChEBI" id="CHEBI:456215"/>
    </ligand>
</feature>
<feature type="region of interest" description="NMP" evidence="5">
    <location>
        <begin position="30"/>
        <end position="59"/>
    </location>
</feature>
<dbReference type="GO" id="GO:0004017">
    <property type="term" value="F:AMP kinase activity"/>
    <property type="evidence" value="ECO:0007669"/>
    <property type="project" value="UniProtKB-UniRule"/>
</dbReference>
<dbReference type="OrthoDB" id="9805030at2"/>
<reference evidence="8 9" key="1">
    <citation type="submission" date="2016-10" db="EMBL/GenBank/DDBJ databases">
        <authorList>
            <person name="de Groot N.N."/>
        </authorList>
    </citation>
    <scope>NUCLEOTIDE SEQUENCE [LARGE SCALE GENOMIC DNA]</scope>
    <source>
        <strain evidence="8 9">DSM 25927</strain>
    </source>
</reference>
<comment type="catalytic activity">
    <reaction evidence="5 7">
        <text>AMP + ATP = 2 ADP</text>
        <dbReference type="Rhea" id="RHEA:12973"/>
        <dbReference type="ChEBI" id="CHEBI:30616"/>
        <dbReference type="ChEBI" id="CHEBI:456215"/>
        <dbReference type="ChEBI" id="CHEBI:456216"/>
        <dbReference type="EC" id="2.7.4.3"/>
    </reaction>
</comment>
<dbReference type="NCBIfam" id="NF001381">
    <property type="entry name" value="PRK00279.1-3"/>
    <property type="match status" value="1"/>
</dbReference>
<protein>
    <recommendedName>
        <fullName evidence="5 7">Adenylate kinase</fullName>
        <shortName evidence="5">AK</shortName>
        <ecNumber evidence="5 7">2.7.4.3</ecNumber>
    </recommendedName>
    <alternativeName>
        <fullName evidence="5">ATP-AMP transphosphorylase</fullName>
    </alternativeName>
    <alternativeName>
        <fullName evidence="5">ATP:AMP phosphotransferase</fullName>
    </alternativeName>
    <alternativeName>
        <fullName evidence="5">Adenylate monophosphate kinase</fullName>
    </alternativeName>
</protein>
<dbReference type="GO" id="GO:0005524">
    <property type="term" value="F:ATP binding"/>
    <property type="evidence" value="ECO:0007669"/>
    <property type="project" value="UniProtKB-UniRule"/>
</dbReference>